<sequence>MCHPFIDPGSLEVDVPSNNLEIVVTRTLLCFVRNFVVLPTVLPFVEAIEPQCVKRYHAQIRPHSISPPISLHMRLSPLFSHTRGRLACWWWIAKPENRTHMVTQGSPPP</sequence>
<comment type="caution">
    <text evidence="1">The sequence shown here is derived from an EMBL/GenBank/DDBJ whole genome shotgun (WGS) entry which is preliminary data.</text>
</comment>
<dbReference type="EMBL" id="BDGU01000084">
    <property type="protein sequence ID" value="GAW02150.1"/>
    <property type="molecule type" value="Genomic_DNA"/>
</dbReference>
<keyword evidence="2" id="KW-1185">Reference proteome</keyword>
<name>A0A1Q3E4H5_LENED</name>
<dbReference type="Proteomes" id="UP000188533">
    <property type="component" value="Unassembled WGS sequence"/>
</dbReference>
<gene>
    <name evidence="1" type="ORF">LENED_003786</name>
</gene>
<evidence type="ECO:0000313" key="1">
    <source>
        <dbReference type="EMBL" id="GAW02150.1"/>
    </source>
</evidence>
<dbReference type="AlphaFoldDB" id="A0A1Q3E4H5"/>
<organism evidence="1 2">
    <name type="scientific">Lentinula edodes</name>
    <name type="common">Shiitake mushroom</name>
    <name type="synonym">Lentinus edodes</name>
    <dbReference type="NCBI Taxonomy" id="5353"/>
    <lineage>
        <taxon>Eukaryota</taxon>
        <taxon>Fungi</taxon>
        <taxon>Dikarya</taxon>
        <taxon>Basidiomycota</taxon>
        <taxon>Agaricomycotina</taxon>
        <taxon>Agaricomycetes</taxon>
        <taxon>Agaricomycetidae</taxon>
        <taxon>Agaricales</taxon>
        <taxon>Marasmiineae</taxon>
        <taxon>Omphalotaceae</taxon>
        <taxon>Lentinula</taxon>
    </lineage>
</organism>
<protein>
    <submittedName>
        <fullName evidence="1">Uncharacterized protein</fullName>
    </submittedName>
</protein>
<proteinExistence type="predicted"/>
<reference evidence="1 2" key="1">
    <citation type="submission" date="2016-08" db="EMBL/GenBank/DDBJ databases">
        <authorList>
            <consortium name="Lentinula edodes genome sequencing consortium"/>
            <person name="Sakamoto Y."/>
            <person name="Nakade K."/>
            <person name="Sato S."/>
            <person name="Yoshida Y."/>
            <person name="Miyazaki K."/>
            <person name="Natsume S."/>
            <person name="Konno N."/>
        </authorList>
    </citation>
    <scope>NUCLEOTIDE SEQUENCE [LARGE SCALE GENOMIC DNA]</scope>
    <source>
        <strain evidence="1 2">NBRC 111202</strain>
    </source>
</reference>
<accession>A0A1Q3E4H5</accession>
<evidence type="ECO:0000313" key="2">
    <source>
        <dbReference type="Proteomes" id="UP000188533"/>
    </source>
</evidence>
<reference evidence="1 2" key="2">
    <citation type="submission" date="2017-02" db="EMBL/GenBank/DDBJ databases">
        <title>A genome survey and senescence transcriptome analysis in Lentinula edodes.</title>
        <authorList>
            <person name="Sakamoto Y."/>
            <person name="Nakade K."/>
            <person name="Sato S."/>
            <person name="Yoshida Y."/>
            <person name="Miyazaki K."/>
            <person name="Natsume S."/>
            <person name="Konno N."/>
        </authorList>
    </citation>
    <scope>NUCLEOTIDE SEQUENCE [LARGE SCALE GENOMIC DNA]</scope>
    <source>
        <strain evidence="1 2">NBRC 111202</strain>
    </source>
</reference>